<dbReference type="AlphaFoldDB" id="A0A6I4MI38"/>
<dbReference type="GO" id="GO:0006950">
    <property type="term" value="P:response to stress"/>
    <property type="evidence" value="ECO:0007669"/>
    <property type="project" value="TreeGrafter"/>
</dbReference>
<dbReference type="PANTHER" id="PTHR33164">
    <property type="entry name" value="TRANSCRIPTIONAL REGULATOR, MARR FAMILY"/>
    <property type="match status" value="1"/>
</dbReference>
<dbReference type="InterPro" id="IPR039422">
    <property type="entry name" value="MarR/SlyA-like"/>
</dbReference>
<feature type="domain" description="HTH marR-type" evidence="2">
    <location>
        <begin position="1"/>
        <end position="141"/>
    </location>
</feature>
<keyword evidence="4" id="KW-1185">Reference proteome</keyword>
<dbReference type="Gene3D" id="1.10.10.10">
    <property type="entry name" value="Winged helix-like DNA-binding domain superfamily/Winged helix DNA-binding domain"/>
    <property type="match status" value="1"/>
</dbReference>
<dbReference type="PANTHER" id="PTHR33164:SF57">
    <property type="entry name" value="MARR-FAMILY TRANSCRIPTIONAL REGULATOR"/>
    <property type="match status" value="1"/>
</dbReference>
<reference evidence="3" key="1">
    <citation type="submission" date="2019-12" db="EMBL/GenBank/DDBJ databases">
        <title>Actinomadura physcomitrii sp. nov., a novel actinomycete isolated from moss [Physcomitrium sphaericum (Ludw) Fuernr].</title>
        <authorList>
            <person name="Zhuang X."/>
        </authorList>
    </citation>
    <scope>NUCLEOTIDE SEQUENCE [LARGE SCALE GENOMIC DNA]</scope>
    <source>
        <strain evidence="3">LD22</strain>
    </source>
</reference>
<dbReference type="PRINTS" id="PR00598">
    <property type="entry name" value="HTHMARR"/>
</dbReference>
<dbReference type="InterPro" id="IPR000835">
    <property type="entry name" value="HTH_MarR-typ"/>
</dbReference>
<dbReference type="InterPro" id="IPR036390">
    <property type="entry name" value="WH_DNA-bd_sf"/>
</dbReference>
<dbReference type="InterPro" id="IPR036388">
    <property type="entry name" value="WH-like_DNA-bd_sf"/>
</dbReference>
<proteinExistence type="predicted"/>
<protein>
    <submittedName>
        <fullName evidence="3">MarR family transcriptional regulator</fullName>
    </submittedName>
</protein>
<feature type="region of interest" description="Disordered" evidence="1">
    <location>
        <begin position="142"/>
        <end position="161"/>
    </location>
</feature>
<comment type="caution">
    <text evidence="3">The sequence shown here is derived from an EMBL/GenBank/DDBJ whole genome shotgun (WGS) entry which is preliminary data.</text>
</comment>
<organism evidence="3 4">
    <name type="scientific">Actinomadura physcomitrii</name>
    <dbReference type="NCBI Taxonomy" id="2650748"/>
    <lineage>
        <taxon>Bacteria</taxon>
        <taxon>Bacillati</taxon>
        <taxon>Actinomycetota</taxon>
        <taxon>Actinomycetes</taxon>
        <taxon>Streptosporangiales</taxon>
        <taxon>Thermomonosporaceae</taxon>
        <taxon>Actinomadura</taxon>
    </lineage>
</organism>
<name>A0A6I4MI38_9ACTN</name>
<evidence type="ECO:0000256" key="1">
    <source>
        <dbReference type="SAM" id="MobiDB-lite"/>
    </source>
</evidence>
<dbReference type="EMBL" id="WBMS02000037">
    <property type="protein sequence ID" value="MWA05442.1"/>
    <property type="molecule type" value="Genomic_DNA"/>
</dbReference>
<dbReference type="SUPFAM" id="SSF46785">
    <property type="entry name" value="Winged helix' DNA-binding domain"/>
    <property type="match status" value="1"/>
</dbReference>
<dbReference type="Proteomes" id="UP000462055">
    <property type="component" value="Unassembled WGS sequence"/>
</dbReference>
<evidence type="ECO:0000313" key="4">
    <source>
        <dbReference type="Proteomes" id="UP000462055"/>
    </source>
</evidence>
<gene>
    <name evidence="3" type="ORF">F8568_034780</name>
</gene>
<dbReference type="Pfam" id="PF01047">
    <property type="entry name" value="MarR"/>
    <property type="match status" value="1"/>
</dbReference>
<dbReference type="RefSeq" id="WP_151597899.1">
    <property type="nucleotide sequence ID" value="NZ_WBMS02000037.1"/>
</dbReference>
<evidence type="ECO:0000259" key="2">
    <source>
        <dbReference type="PROSITE" id="PS50995"/>
    </source>
</evidence>
<dbReference type="SMART" id="SM00347">
    <property type="entry name" value="HTH_MARR"/>
    <property type="match status" value="1"/>
</dbReference>
<dbReference type="PROSITE" id="PS50995">
    <property type="entry name" value="HTH_MARR_2"/>
    <property type="match status" value="1"/>
</dbReference>
<dbReference type="GO" id="GO:0003700">
    <property type="term" value="F:DNA-binding transcription factor activity"/>
    <property type="evidence" value="ECO:0007669"/>
    <property type="project" value="InterPro"/>
</dbReference>
<accession>A0A6I4MI38</accession>
<sequence length="161" mass="17693">MPPREEGVQRLTEALFAVLENMRRARRAIPDAAALAVLQVVGAAQRDDPSGGVRPSQIADRLEVHRSAVTHQLRTLTKAGYITASPDPADRRASILTLTDAGRETVDRLTRQGKTRFASFVADWTDEEVTELARLLEKFRASAQAVNEKEPPPSAPGWKGR</sequence>
<evidence type="ECO:0000313" key="3">
    <source>
        <dbReference type="EMBL" id="MWA05442.1"/>
    </source>
</evidence>